<dbReference type="PANTHER" id="PTHR43308">
    <property type="entry name" value="OUTER MEMBRANE PROTEIN ALPHA-RELATED"/>
    <property type="match status" value="1"/>
</dbReference>
<name>A0ABP4W0X6_9ACTN</name>
<protein>
    <recommendedName>
        <fullName evidence="2">SLH domain-containing protein</fullName>
    </recommendedName>
</protein>
<accession>A0ABP4W0X6</accession>
<reference evidence="4" key="1">
    <citation type="journal article" date="2019" name="Int. J. Syst. Evol. Microbiol.">
        <title>The Global Catalogue of Microorganisms (GCM) 10K type strain sequencing project: providing services to taxonomists for standard genome sequencing and annotation.</title>
        <authorList>
            <consortium name="The Broad Institute Genomics Platform"/>
            <consortium name="The Broad Institute Genome Sequencing Center for Infectious Disease"/>
            <person name="Wu L."/>
            <person name="Ma J."/>
        </authorList>
    </citation>
    <scope>NUCLEOTIDE SEQUENCE [LARGE SCALE GENOMIC DNA]</scope>
    <source>
        <strain evidence="4">JCM 13518</strain>
    </source>
</reference>
<feature type="domain" description="SLH" evidence="2">
    <location>
        <begin position="169"/>
        <end position="237"/>
    </location>
</feature>
<dbReference type="PROSITE" id="PS51272">
    <property type="entry name" value="SLH"/>
    <property type="match status" value="4"/>
</dbReference>
<dbReference type="Gene3D" id="2.60.40.10">
    <property type="entry name" value="Immunoglobulins"/>
    <property type="match status" value="1"/>
</dbReference>
<feature type="domain" description="SLH" evidence="2">
    <location>
        <begin position="35"/>
        <end position="101"/>
    </location>
</feature>
<dbReference type="Pfam" id="PF00395">
    <property type="entry name" value="SLH"/>
    <property type="match status" value="3"/>
</dbReference>
<dbReference type="InterPro" id="IPR001119">
    <property type="entry name" value="SLH_dom"/>
</dbReference>
<evidence type="ECO:0000259" key="2">
    <source>
        <dbReference type="PROSITE" id="PS51272"/>
    </source>
</evidence>
<dbReference type="EMBL" id="BAAAME010000004">
    <property type="protein sequence ID" value="GAA1741736.1"/>
    <property type="molecule type" value="Genomic_DNA"/>
</dbReference>
<sequence>MLVLSKLRIWIGATALAVLATSGGVAQAQADEIPPTPPFTDVATSHTFFTHISWLAERGISTGYGTAPNRTFQPAAPVLREQMAAFLYRLAGSPTYTAPATSPFTDVSTSHVFYRQISWLSARGISTGYDLGGGRKEFRPGQPVLREQMAAFLFRFEGGTPHPQYRPNESRYFFQDAVFHAFEQQIRWMGNWEISTGYTTSSPFARHFRPGDPVLREQMAAFMFRLDHTLPPSPPQISMPASAQLDVGSQVELALVLADDRTGTWSTSALLPLPPGLTLDGARITGQPTTVGTWVVDVIFTDQAGRTAEHRLTISVGTPADSVTRSDLATYLYVCADQPPVTRPTTSPFTDLDADDLGYDAALWSRQAGLMSASGTTFRPDHPVTNADLAQQLYSYKGSPAHSPQVVSPFLDVSTSHPQYHFIDWVAATGTMRFDSTGRFYPDRPVSQAELDDLPYPCLAG</sequence>
<keyword evidence="4" id="KW-1185">Reference proteome</keyword>
<feature type="domain" description="SLH" evidence="2">
    <location>
        <begin position="102"/>
        <end position="167"/>
    </location>
</feature>
<keyword evidence="1" id="KW-0732">Signal</keyword>
<proteinExistence type="predicted"/>
<evidence type="ECO:0000313" key="3">
    <source>
        <dbReference type="EMBL" id="GAA1741736.1"/>
    </source>
</evidence>
<dbReference type="InterPro" id="IPR051465">
    <property type="entry name" value="Cell_Envelope_Struct_Comp"/>
</dbReference>
<evidence type="ECO:0000256" key="1">
    <source>
        <dbReference type="SAM" id="SignalP"/>
    </source>
</evidence>
<feature type="chain" id="PRO_5047323968" description="SLH domain-containing protein" evidence="1">
    <location>
        <begin position="29"/>
        <end position="461"/>
    </location>
</feature>
<organism evidence="3 4">
    <name type="scientific">Aeromicrobium alkaliterrae</name>
    <dbReference type="NCBI Taxonomy" id="302168"/>
    <lineage>
        <taxon>Bacteria</taxon>
        <taxon>Bacillati</taxon>
        <taxon>Actinomycetota</taxon>
        <taxon>Actinomycetes</taxon>
        <taxon>Propionibacteriales</taxon>
        <taxon>Nocardioidaceae</taxon>
        <taxon>Aeromicrobium</taxon>
    </lineage>
</organism>
<dbReference type="InterPro" id="IPR013783">
    <property type="entry name" value="Ig-like_fold"/>
</dbReference>
<gene>
    <name evidence="3" type="ORF">GCM10009710_22370</name>
</gene>
<dbReference type="Pfam" id="PF05345">
    <property type="entry name" value="He_PIG"/>
    <property type="match status" value="1"/>
</dbReference>
<feature type="signal peptide" evidence="1">
    <location>
        <begin position="1"/>
        <end position="28"/>
    </location>
</feature>
<dbReference type="PANTHER" id="PTHR43308:SF5">
    <property type="entry name" value="S-LAYER PROTEIN _ PEPTIDOGLYCAN ENDO-BETA-N-ACETYLGLUCOSAMINIDASE"/>
    <property type="match status" value="1"/>
</dbReference>
<feature type="domain" description="SLH" evidence="2">
    <location>
        <begin position="345"/>
        <end position="407"/>
    </location>
</feature>
<evidence type="ECO:0000313" key="4">
    <source>
        <dbReference type="Proteomes" id="UP001501057"/>
    </source>
</evidence>
<dbReference type="Proteomes" id="UP001501057">
    <property type="component" value="Unassembled WGS sequence"/>
</dbReference>
<comment type="caution">
    <text evidence="3">The sequence shown here is derived from an EMBL/GenBank/DDBJ whole genome shotgun (WGS) entry which is preliminary data.</text>
</comment>